<evidence type="ECO:0000256" key="1">
    <source>
        <dbReference type="SAM" id="SignalP"/>
    </source>
</evidence>
<name>A0ABP0L5V5_9DINO</name>
<dbReference type="Proteomes" id="UP001642464">
    <property type="component" value="Unassembled WGS sequence"/>
</dbReference>
<feature type="chain" id="PRO_5046656932" evidence="1">
    <location>
        <begin position="21"/>
        <end position="267"/>
    </location>
</feature>
<reference evidence="2 3" key="1">
    <citation type="submission" date="2024-02" db="EMBL/GenBank/DDBJ databases">
        <authorList>
            <person name="Chen Y."/>
            <person name="Shah S."/>
            <person name="Dougan E. K."/>
            <person name="Thang M."/>
            <person name="Chan C."/>
        </authorList>
    </citation>
    <scope>NUCLEOTIDE SEQUENCE [LARGE SCALE GENOMIC DNA]</scope>
</reference>
<feature type="signal peptide" evidence="1">
    <location>
        <begin position="1"/>
        <end position="20"/>
    </location>
</feature>
<evidence type="ECO:0000313" key="3">
    <source>
        <dbReference type="Proteomes" id="UP001642464"/>
    </source>
</evidence>
<organism evidence="2 3">
    <name type="scientific">Durusdinium trenchii</name>
    <dbReference type="NCBI Taxonomy" id="1381693"/>
    <lineage>
        <taxon>Eukaryota</taxon>
        <taxon>Sar</taxon>
        <taxon>Alveolata</taxon>
        <taxon>Dinophyceae</taxon>
        <taxon>Suessiales</taxon>
        <taxon>Symbiodiniaceae</taxon>
        <taxon>Durusdinium</taxon>
    </lineage>
</organism>
<dbReference type="EMBL" id="CAXAMM010014736">
    <property type="protein sequence ID" value="CAK9034541.1"/>
    <property type="molecule type" value="Genomic_DNA"/>
</dbReference>
<accession>A0ABP0L5V5</accession>
<comment type="caution">
    <text evidence="2">The sequence shown here is derived from an EMBL/GenBank/DDBJ whole genome shotgun (WGS) entry which is preliminary data.</text>
</comment>
<protein>
    <submittedName>
        <fullName evidence="2">Uncharacterized protein</fullName>
    </submittedName>
</protein>
<evidence type="ECO:0000313" key="2">
    <source>
        <dbReference type="EMBL" id="CAK9034541.1"/>
    </source>
</evidence>
<keyword evidence="3" id="KW-1185">Reference proteome</keyword>
<gene>
    <name evidence="2" type="ORF">SCF082_LOCUS20895</name>
</gene>
<keyword evidence="1" id="KW-0732">Signal</keyword>
<proteinExistence type="predicted"/>
<sequence length="267" mass="28353">MLALALLFSLRLGALGLASCENDCDENSGPGLSLVQMSISGLPKQAQRVAVGEDVLSCLLLEPELHEAVRQLLSAESGDGIGRAWSLLASQLGCHPEAFQRQKEQAAFRRHKASLLKLLGSLSSSLRLKPQEPPVTFPNGTTLFTFDSVDMATDKIGTGELGQFGEDASVFEVALRANQTGPFLWDLSPAEMTFTIGPAIRGMFLISGSLFPLTASAEGVTGRLKAGFVNLHSTATGTWTTGAEGLAGNVSIQFGGFLQKSWTWQPS</sequence>